<dbReference type="Proteomes" id="UP000663836">
    <property type="component" value="Unassembled WGS sequence"/>
</dbReference>
<reference evidence="1" key="1">
    <citation type="submission" date="2021-02" db="EMBL/GenBank/DDBJ databases">
        <authorList>
            <person name="Nowell W R."/>
        </authorList>
    </citation>
    <scope>NUCLEOTIDE SEQUENCE</scope>
</reference>
<evidence type="ECO:0000313" key="1">
    <source>
        <dbReference type="EMBL" id="CAF4175207.1"/>
    </source>
</evidence>
<comment type="caution">
    <text evidence="1">The sequence shown here is derived from an EMBL/GenBank/DDBJ whole genome shotgun (WGS) entry which is preliminary data.</text>
</comment>
<accession>A0A819ZD70</accession>
<sequence>LFNFINEQKHIMQKYHDLEKQRKRFHLSYLYDSGPKLQFNQQLQEIFARKLNTQDPLSKYRNLQLIVSTKNPYTLNTLLSEYKPSHPLLM</sequence>
<protein>
    <submittedName>
        <fullName evidence="1">Uncharacterized protein</fullName>
    </submittedName>
</protein>
<dbReference type="AlphaFoldDB" id="A0A819ZD70"/>
<proteinExistence type="predicted"/>
<feature type="non-terminal residue" evidence="1">
    <location>
        <position position="1"/>
    </location>
</feature>
<dbReference type="EMBL" id="CAJOBD010011992">
    <property type="protein sequence ID" value="CAF4175207.1"/>
    <property type="molecule type" value="Genomic_DNA"/>
</dbReference>
<evidence type="ECO:0000313" key="2">
    <source>
        <dbReference type="Proteomes" id="UP000663836"/>
    </source>
</evidence>
<gene>
    <name evidence="1" type="ORF">JBS370_LOCUS35219</name>
</gene>
<name>A0A819ZD70_9BILA</name>
<organism evidence="1 2">
    <name type="scientific">Rotaria sordida</name>
    <dbReference type="NCBI Taxonomy" id="392033"/>
    <lineage>
        <taxon>Eukaryota</taxon>
        <taxon>Metazoa</taxon>
        <taxon>Spiralia</taxon>
        <taxon>Gnathifera</taxon>
        <taxon>Rotifera</taxon>
        <taxon>Eurotatoria</taxon>
        <taxon>Bdelloidea</taxon>
        <taxon>Philodinida</taxon>
        <taxon>Philodinidae</taxon>
        <taxon>Rotaria</taxon>
    </lineage>
</organism>